<reference evidence="1" key="1">
    <citation type="journal article" date="2020" name="Nature">
        <title>Giant virus diversity and host interactions through global metagenomics.</title>
        <authorList>
            <person name="Schulz F."/>
            <person name="Roux S."/>
            <person name="Paez-Espino D."/>
            <person name="Jungbluth S."/>
            <person name="Walsh D.A."/>
            <person name="Denef V.J."/>
            <person name="McMahon K.D."/>
            <person name="Konstantinidis K.T."/>
            <person name="Eloe-Fadrosh E.A."/>
            <person name="Kyrpides N.C."/>
            <person name="Woyke T."/>
        </authorList>
    </citation>
    <scope>NUCLEOTIDE SEQUENCE</scope>
    <source>
        <strain evidence="1">GVMAG-M-3300023174-104</strain>
    </source>
</reference>
<proteinExistence type="predicted"/>
<evidence type="ECO:0000313" key="1">
    <source>
        <dbReference type="EMBL" id="QHT09917.1"/>
    </source>
</evidence>
<dbReference type="EMBL" id="MN739518">
    <property type="protein sequence ID" value="QHT09917.1"/>
    <property type="molecule type" value="Genomic_DNA"/>
</dbReference>
<protein>
    <submittedName>
        <fullName evidence="1">Uncharacterized protein</fullName>
    </submittedName>
</protein>
<organism evidence="1">
    <name type="scientific">viral metagenome</name>
    <dbReference type="NCBI Taxonomy" id="1070528"/>
    <lineage>
        <taxon>unclassified sequences</taxon>
        <taxon>metagenomes</taxon>
        <taxon>organismal metagenomes</taxon>
    </lineage>
</organism>
<sequence>MTTPNPNPNPRQTYAAFGNVGSSMNPQVNDPFNVSNPLSYAVLPSFGQVFLHGGSGDSVLFNRVYAPNCMNFMAEYAAINGGDPFVLTYMKVNLDTYWPNMAVIDRESMTTCYNAFTVRPTLGEMLMHNACERRFLEFPSVQYYYQPFDPTTANSPMVRFYAQQGTVGKALFKNLDKKEDDIDNDYWIQQMIENPEPVLDVWVRIWLAVQKKELDVKGTIIEPFLHYKSNKLELLYGMLERSQGGQYDIPQYFVTPKQWHCEPGATPSHCRLTIP</sequence>
<dbReference type="AlphaFoldDB" id="A0A6C0D063"/>
<name>A0A6C0D063_9ZZZZ</name>
<accession>A0A6C0D063</accession>